<reference evidence="11" key="1">
    <citation type="journal article" date="2002" name="Science">
        <title>The draft genome of Ciona intestinalis: insights into chordate and vertebrate origins.</title>
        <authorList>
            <person name="Dehal P."/>
            <person name="Satou Y."/>
            <person name="Campbell R.K."/>
            <person name="Chapman J."/>
            <person name="Degnan B."/>
            <person name="De Tomaso A."/>
            <person name="Davidson B."/>
            <person name="Di Gregorio A."/>
            <person name="Gelpke M."/>
            <person name="Goodstein D.M."/>
            <person name="Harafuji N."/>
            <person name="Hastings K.E."/>
            <person name="Ho I."/>
            <person name="Hotta K."/>
            <person name="Huang W."/>
            <person name="Kawashima T."/>
            <person name="Lemaire P."/>
            <person name="Martinez D."/>
            <person name="Meinertzhagen I.A."/>
            <person name="Necula S."/>
            <person name="Nonaka M."/>
            <person name="Putnam N."/>
            <person name="Rash S."/>
            <person name="Saiga H."/>
            <person name="Satake M."/>
            <person name="Terry A."/>
            <person name="Yamada L."/>
            <person name="Wang H.G."/>
            <person name="Awazu S."/>
            <person name="Azumi K."/>
            <person name="Boore J."/>
            <person name="Branno M."/>
            <person name="Chin-Bow S."/>
            <person name="DeSantis R."/>
            <person name="Doyle S."/>
            <person name="Francino P."/>
            <person name="Keys D.N."/>
            <person name="Haga S."/>
            <person name="Hayashi H."/>
            <person name="Hino K."/>
            <person name="Imai K.S."/>
            <person name="Inaba K."/>
            <person name="Kano S."/>
            <person name="Kobayashi K."/>
            <person name="Kobayashi M."/>
            <person name="Lee B.I."/>
            <person name="Makabe K.W."/>
            <person name="Manohar C."/>
            <person name="Matassi G."/>
            <person name="Medina M."/>
            <person name="Mochizuki Y."/>
            <person name="Mount S."/>
            <person name="Morishita T."/>
            <person name="Miura S."/>
            <person name="Nakayama A."/>
            <person name="Nishizaka S."/>
            <person name="Nomoto H."/>
            <person name="Ohta F."/>
            <person name="Oishi K."/>
            <person name="Rigoutsos I."/>
            <person name="Sano M."/>
            <person name="Sasaki A."/>
            <person name="Sasakura Y."/>
            <person name="Shoguchi E."/>
            <person name="Shin-i T."/>
            <person name="Spagnuolo A."/>
            <person name="Stainier D."/>
            <person name="Suzuki M.M."/>
            <person name="Tassy O."/>
            <person name="Takatori N."/>
            <person name="Tokuoka M."/>
            <person name="Yagi K."/>
            <person name="Yoshizaki F."/>
            <person name="Wada S."/>
            <person name="Zhang C."/>
            <person name="Hyatt P.D."/>
            <person name="Larimer F."/>
            <person name="Detter C."/>
            <person name="Doggett N."/>
            <person name="Glavina T."/>
            <person name="Hawkins T."/>
            <person name="Richardson P."/>
            <person name="Lucas S."/>
            <person name="Kohara Y."/>
            <person name="Levine M."/>
            <person name="Satoh N."/>
            <person name="Rokhsar D.S."/>
        </authorList>
    </citation>
    <scope>NUCLEOTIDE SEQUENCE [LARGE SCALE GENOMIC DNA]</scope>
</reference>
<reference evidence="10" key="4">
    <citation type="submission" date="2025-09" db="UniProtKB">
        <authorList>
            <consortium name="Ensembl"/>
        </authorList>
    </citation>
    <scope>IDENTIFICATION</scope>
</reference>
<evidence type="ECO:0000313" key="10">
    <source>
        <dbReference type="Ensembl" id="ENSCINP00000009166.3"/>
    </source>
</evidence>
<dbReference type="Pfam" id="PF07967">
    <property type="entry name" value="zf-C3HC"/>
    <property type="match status" value="1"/>
</dbReference>
<evidence type="ECO:0000256" key="2">
    <source>
        <dbReference type="ARBA" id="ARBA00022723"/>
    </source>
</evidence>
<keyword evidence="5" id="KW-0539">Nucleus</keyword>
<dbReference type="PANTHER" id="PTHR15835:SF6">
    <property type="entry name" value="ZINC FINGER C3HC-TYPE PROTEIN 1"/>
    <property type="match status" value="1"/>
</dbReference>
<evidence type="ECO:0000313" key="11">
    <source>
        <dbReference type="Proteomes" id="UP000008144"/>
    </source>
</evidence>
<proteinExistence type="predicted"/>
<evidence type="ECO:0000256" key="4">
    <source>
        <dbReference type="ARBA" id="ARBA00022833"/>
    </source>
</evidence>
<sequence>MELTSENSSENIPPAIRPCKTVVDQVKNTLSFLLTSAVNSIKKADSEKNEIPVEKSSSVDNPQILARKNKNLGDSPKVVSRSEKLRSKEAFQKRVKSFTLQNWCGKPLLLNPMLYAQYGWRCSGEDMVCCSSCGAVQCVQLPWPNATNYEEQCLKTRSKIVSGHMKVCSWSSSYCNDSFIIPFHPRYSNTQQQTCMLEEFQARAKKLLHLKNDLPLITDDVKEEMELSEKILVQLCAAADFNDNDDIENLMVVSSIILALSGWDTKSDGDSSNPGIFCNESSRLVGLWNFYSVGYLPNETDAPVAKKQKKDEDFTAIEKSYFHPLKQHHVWSPWVVTIKPMSADELSDERTSATYTDDDVLPGWKMLKNLICSDGLTTSKPTMKTPPRAAVKQARRILSEWSSPM</sequence>
<comment type="subcellular location">
    <subcellularLocation>
        <location evidence="1">Nucleus</location>
    </subcellularLocation>
</comment>
<evidence type="ECO:0000256" key="1">
    <source>
        <dbReference type="ARBA" id="ARBA00004123"/>
    </source>
</evidence>
<dbReference type="OMA" id="WKQYAQA"/>
<dbReference type="EMBL" id="EAAA01001488">
    <property type="status" value="NOT_ANNOTATED_CDS"/>
    <property type="molecule type" value="Genomic_DNA"/>
</dbReference>
<dbReference type="STRING" id="7719.ENSCINP00000009166"/>
<evidence type="ECO:0000256" key="3">
    <source>
        <dbReference type="ARBA" id="ARBA00022771"/>
    </source>
</evidence>
<feature type="region of interest" description="Disordered" evidence="7">
    <location>
        <begin position="45"/>
        <end position="79"/>
    </location>
</feature>
<evidence type="ECO:0000259" key="9">
    <source>
        <dbReference type="Pfam" id="PF08600"/>
    </source>
</evidence>
<dbReference type="GO" id="GO:0008270">
    <property type="term" value="F:zinc ion binding"/>
    <property type="evidence" value="ECO:0007669"/>
    <property type="project" value="UniProtKB-KW"/>
</dbReference>
<dbReference type="HOGENOM" id="CLU_674323_0_0_1"/>
<dbReference type="Ensembl" id="ENSCINT00000009166.3">
    <property type="protein sequence ID" value="ENSCINP00000009166.3"/>
    <property type="gene ID" value="ENSCING00000004440.3"/>
</dbReference>
<dbReference type="Proteomes" id="UP000008144">
    <property type="component" value="Chromosome 2"/>
</dbReference>
<dbReference type="RefSeq" id="XP_002128832.1">
    <property type="nucleotide sequence ID" value="XM_002128796.5"/>
</dbReference>
<dbReference type="GeneID" id="100187036"/>
<dbReference type="OrthoDB" id="6335187at2759"/>
<protein>
    <submittedName>
        <fullName evidence="10">NIPA-like protein</fullName>
    </submittedName>
</protein>
<dbReference type="PANTHER" id="PTHR15835">
    <property type="entry name" value="NUCLEAR-INTERACTING PARTNER OF ALK"/>
    <property type="match status" value="1"/>
</dbReference>
<gene>
    <name evidence="10" type="primary">LOC100187036</name>
</gene>
<organism evidence="10 11">
    <name type="scientific">Ciona intestinalis</name>
    <name type="common">Transparent sea squirt</name>
    <name type="synonym">Ascidia intestinalis</name>
    <dbReference type="NCBI Taxonomy" id="7719"/>
    <lineage>
        <taxon>Eukaryota</taxon>
        <taxon>Metazoa</taxon>
        <taxon>Chordata</taxon>
        <taxon>Tunicata</taxon>
        <taxon>Ascidiacea</taxon>
        <taxon>Phlebobranchia</taxon>
        <taxon>Cionidae</taxon>
        <taxon>Ciona</taxon>
    </lineage>
</organism>
<dbReference type="InterPro" id="IPR012935">
    <property type="entry name" value="NuBaID_N"/>
</dbReference>
<dbReference type="InterPro" id="IPR013909">
    <property type="entry name" value="NuBaID_C"/>
</dbReference>
<accession>A0A1W2WHS1</accession>
<dbReference type="KEGG" id="cin:100187036"/>
<keyword evidence="3" id="KW-0863">Zinc-finger</keyword>
<dbReference type="AlphaFoldDB" id="F6XF81"/>
<evidence type="ECO:0000259" key="8">
    <source>
        <dbReference type="Pfam" id="PF07967"/>
    </source>
</evidence>
<dbReference type="GO" id="GO:0005634">
    <property type="term" value="C:nucleus"/>
    <property type="evidence" value="ECO:0000318"/>
    <property type="project" value="GO_Central"/>
</dbReference>
<evidence type="ECO:0000256" key="5">
    <source>
        <dbReference type="ARBA" id="ARBA00023242"/>
    </source>
</evidence>
<feature type="domain" description="C3HC-type" evidence="8">
    <location>
        <begin position="86"/>
        <end position="216"/>
    </location>
</feature>
<evidence type="ECO:0000256" key="7">
    <source>
        <dbReference type="SAM" id="MobiDB-lite"/>
    </source>
</evidence>
<keyword evidence="2" id="KW-0479">Metal-binding</keyword>
<keyword evidence="11" id="KW-1185">Reference proteome</keyword>
<comment type="function">
    <text evidence="6">Required for proper positioning of a substantial amount of TPR at the nuclear basket (NB) through interaction with TPR.</text>
</comment>
<name>F6XF81_CIOIN</name>
<feature type="domain" description="NuBaID C-terminal" evidence="9">
    <location>
        <begin position="256"/>
        <end position="371"/>
    </location>
</feature>
<dbReference type="InParanoid" id="F6XF81"/>
<dbReference type="Pfam" id="PF08600">
    <property type="entry name" value="NuBaID_C"/>
    <property type="match status" value="1"/>
</dbReference>
<keyword evidence="4" id="KW-0862">Zinc</keyword>
<accession>F6XF81</accession>
<reference evidence="10" key="3">
    <citation type="submission" date="2025-08" db="UniProtKB">
        <authorList>
            <consortium name="Ensembl"/>
        </authorList>
    </citation>
    <scope>IDENTIFICATION</scope>
</reference>
<dbReference type="GeneTree" id="ENSGT00390000006086"/>
<reference evidence="10" key="2">
    <citation type="journal article" date="2008" name="Genome Biol.">
        <title>Improved genome assembly and evidence-based global gene model set for the chordate Ciona intestinalis: new insight into intron and operon populations.</title>
        <authorList>
            <person name="Satou Y."/>
            <person name="Mineta K."/>
            <person name="Ogasawara M."/>
            <person name="Sasakura Y."/>
            <person name="Shoguchi E."/>
            <person name="Ueno K."/>
            <person name="Yamada L."/>
            <person name="Matsumoto J."/>
            <person name="Wasserscheid J."/>
            <person name="Dewar K."/>
            <person name="Wiley G.B."/>
            <person name="Macmil S.L."/>
            <person name="Roe B.A."/>
            <person name="Zeller R.W."/>
            <person name="Hastings K.E."/>
            <person name="Lemaire P."/>
            <person name="Lindquist E."/>
            <person name="Endo T."/>
            <person name="Hotta K."/>
            <person name="Inaba K."/>
        </authorList>
    </citation>
    <scope>NUCLEOTIDE SEQUENCE [LARGE SCALE GENOMIC DNA]</scope>
    <source>
        <strain evidence="10">wild type</strain>
    </source>
</reference>
<evidence type="ECO:0000256" key="6">
    <source>
        <dbReference type="ARBA" id="ARBA00044931"/>
    </source>
</evidence>